<dbReference type="PROSITE" id="PS50897">
    <property type="entry name" value="CTLH"/>
    <property type="match status" value="1"/>
</dbReference>
<dbReference type="PROSITE" id="PS50294">
    <property type="entry name" value="WD_REPEATS_REGION"/>
    <property type="match status" value="1"/>
</dbReference>
<dbReference type="SMART" id="SM00320">
    <property type="entry name" value="WD40"/>
    <property type="match status" value="7"/>
</dbReference>
<dbReference type="InterPro" id="IPR036322">
    <property type="entry name" value="WD40_repeat_dom_sf"/>
</dbReference>
<evidence type="ECO:0000256" key="2">
    <source>
        <dbReference type="ARBA" id="ARBA00022737"/>
    </source>
</evidence>
<dbReference type="InterPro" id="IPR051350">
    <property type="entry name" value="WD_repeat-ST_regulator"/>
</dbReference>
<feature type="compositionally biased region" description="Low complexity" evidence="4">
    <location>
        <begin position="211"/>
        <end position="220"/>
    </location>
</feature>
<feature type="region of interest" description="Disordered" evidence="4">
    <location>
        <begin position="940"/>
        <end position="977"/>
    </location>
</feature>
<dbReference type="PROSITE" id="PS00678">
    <property type="entry name" value="WD_REPEATS_1"/>
    <property type="match status" value="1"/>
</dbReference>
<proteinExistence type="predicted"/>
<gene>
    <name evidence="6" type="ORF">AJ80_08073</name>
</gene>
<feature type="compositionally biased region" description="Polar residues" evidence="4">
    <location>
        <begin position="256"/>
        <end position="268"/>
    </location>
</feature>
<evidence type="ECO:0000256" key="1">
    <source>
        <dbReference type="ARBA" id="ARBA00022574"/>
    </source>
</evidence>
<dbReference type="SUPFAM" id="SSF50978">
    <property type="entry name" value="WD40 repeat-like"/>
    <property type="match status" value="1"/>
</dbReference>
<feature type="compositionally biased region" description="Low complexity" evidence="4">
    <location>
        <begin position="951"/>
        <end position="962"/>
    </location>
</feature>
<feature type="compositionally biased region" description="Polar residues" evidence="4">
    <location>
        <begin position="348"/>
        <end position="405"/>
    </location>
</feature>
<dbReference type="PROSITE" id="PS50082">
    <property type="entry name" value="WD_REPEATS_2"/>
    <property type="match status" value="4"/>
</dbReference>
<evidence type="ECO:0000313" key="7">
    <source>
        <dbReference type="Proteomes" id="UP000224634"/>
    </source>
</evidence>
<evidence type="ECO:0000256" key="3">
    <source>
        <dbReference type="PROSITE-ProRule" id="PRU00221"/>
    </source>
</evidence>
<dbReference type="AlphaFoldDB" id="A0A2B7XDS4"/>
<name>A0A2B7XDS4_POLH7</name>
<feature type="repeat" description="WD" evidence="3">
    <location>
        <begin position="913"/>
        <end position="938"/>
    </location>
</feature>
<sequence length="977" mass="107610">MPLKAVEGVLCHDAQGDAQQRHKRGVYGQMNYRFLCSAQDPAACVIRTCMLILCNPPGLLSTRAGFLVFLDYWQGHPTTPSSTATSILHQSLSSQQHIHLQRLHLPFISRPTESFFRTAVSVCSVLIFVTFTHLSRYSSCYQHLHYTDALHRARQRASQPAASQSLISRPNTLPSTISSPSIPSDLGEAFPLPSQLGGPPVKFELADESPSHTSAPAAATLPDPSLANESSDSPNPNPNPNPRSTVYNTRLRERTSTQTSSNIPSSEVTPGAPLEPERETVGGSDTRRTRRRRRREETPELVETASSEERQLGLGQGRAGLVAGQQCPNPRQPIKEDGPPSPKRRRLASNNMRPDGGASTSNANGFSPMSNGSAQSPLRKSTASGSLNGKSPHSSPNGQSQANGSVKSFTASQSYFGHDREEVTRILIQSLNDMGYNAAATSLSRESGYDLESPAVAAFRSSVLDGQWSEAERILLGSFYPDGGGGRKDGGMQGAEDTHPSQREGLVLAETADKNEMLFCLRQQKFLELLEQRDLGSALMVLRQELTPLNHDIGQLHALSSLLMCPPDQLQTQAGWSGSIRESREKLLSELSKSISPAVMIPEHRLAALLDHVKQDQINHCLYHNTATPPSLYSDHLCDPSSFPLHNSLELSEHRDEVWYLEFSHDGTKLATTSRDCKVFVYDVSTFKTLHSLEDHKEPVAYATWSPDDSKLITCSQDNKAKLWDVQSGRCLLTINHHHEPVTSAAWAPDGESFVTGSLDSQSQLCHWGIRGQALYTWPGNYRVRDCAISPDGQRLIAISTEKKIYVYNFVTRDEVYSISLKLDLTCINISHDSRYMLVNMSDSEVQLLDIETADVVRQFAGQKQGNFIIRSTFGGAAENFVVSGSEDSRIYIWHKENSQLVECLDGHVQGCVNAVAWNPRDPGMFASAGDDRKVRIWTKNARPRSRASSKSRMSSKAVVRSGSLRPLPLSRPHSTR</sequence>
<dbReference type="EMBL" id="PDNA01000173">
    <property type="protein sequence ID" value="PGH07060.1"/>
    <property type="molecule type" value="Genomic_DNA"/>
</dbReference>
<feature type="repeat" description="WD" evidence="3">
    <location>
        <begin position="693"/>
        <end position="734"/>
    </location>
</feature>
<comment type="caution">
    <text evidence="6">The sequence shown here is derived from an EMBL/GenBank/DDBJ whole genome shotgun (WGS) entry which is preliminary data.</text>
</comment>
<dbReference type="PANTHER" id="PTHR22838:SF0">
    <property type="entry name" value="WD REPEAT-CONTAINING PROTEIN 26"/>
    <property type="match status" value="1"/>
</dbReference>
<dbReference type="Pfam" id="PF23627">
    <property type="entry name" value="LisH_WDR26"/>
    <property type="match status" value="1"/>
</dbReference>
<keyword evidence="2" id="KW-0677">Repeat</keyword>
<dbReference type="Proteomes" id="UP000224634">
    <property type="component" value="Unassembled WGS sequence"/>
</dbReference>
<organism evidence="6 7">
    <name type="scientific">Polytolypa hystricis (strain UAMH7299)</name>
    <dbReference type="NCBI Taxonomy" id="1447883"/>
    <lineage>
        <taxon>Eukaryota</taxon>
        <taxon>Fungi</taxon>
        <taxon>Dikarya</taxon>
        <taxon>Ascomycota</taxon>
        <taxon>Pezizomycotina</taxon>
        <taxon>Eurotiomycetes</taxon>
        <taxon>Eurotiomycetidae</taxon>
        <taxon>Onygenales</taxon>
        <taxon>Onygenales incertae sedis</taxon>
        <taxon>Polytolypa</taxon>
    </lineage>
</organism>
<dbReference type="OrthoDB" id="972532at2759"/>
<dbReference type="CDD" id="cd00200">
    <property type="entry name" value="WD40"/>
    <property type="match status" value="1"/>
</dbReference>
<evidence type="ECO:0000259" key="5">
    <source>
        <dbReference type="PROSITE" id="PS50897"/>
    </source>
</evidence>
<keyword evidence="1 3" id="KW-0853">WD repeat</keyword>
<dbReference type="Gene3D" id="2.130.10.10">
    <property type="entry name" value="YVTN repeat-like/Quinoprotein amine dehydrogenase"/>
    <property type="match status" value="1"/>
</dbReference>
<accession>A0A2B7XDS4</accession>
<evidence type="ECO:0000313" key="6">
    <source>
        <dbReference type="EMBL" id="PGH07060.1"/>
    </source>
</evidence>
<feature type="repeat" description="WD" evidence="3">
    <location>
        <begin position="651"/>
        <end position="692"/>
    </location>
</feature>
<feature type="domain" description="CTLH" evidence="5">
    <location>
        <begin position="452"/>
        <end position="537"/>
    </location>
</feature>
<protein>
    <recommendedName>
        <fullName evidence="5">CTLH domain-containing protein</fullName>
    </recommendedName>
</protein>
<keyword evidence="7" id="KW-1185">Reference proteome</keyword>
<reference evidence="6 7" key="1">
    <citation type="submission" date="2017-10" db="EMBL/GenBank/DDBJ databases">
        <title>Comparative genomics in systemic dimorphic fungi from Ajellomycetaceae.</title>
        <authorList>
            <person name="Munoz J.F."/>
            <person name="Mcewen J.G."/>
            <person name="Clay O.K."/>
            <person name="Cuomo C.A."/>
        </authorList>
    </citation>
    <scope>NUCLEOTIDE SEQUENCE [LARGE SCALE GENOMIC DNA]</scope>
    <source>
        <strain evidence="6 7">UAMH7299</strain>
    </source>
</reference>
<dbReference type="InterPro" id="IPR019775">
    <property type="entry name" value="WD40_repeat_CS"/>
</dbReference>
<feature type="compositionally biased region" description="Low complexity" evidence="4">
    <location>
        <begin position="156"/>
        <end position="165"/>
    </location>
</feature>
<feature type="region of interest" description="Disordered" evidence="4">
    <location>
        <begin position="155"/>
        <end position="405"/>
    </location>
</feature>
<feature type="compositionally biased region" description="Low complexity" evidence="4">
    <location>
        <begin position="174"/>
        <end position="184"/>
    </location>
</feature>
<dbReference type="Pfam" id="PF00400">
    <property type="entry name" value="WD40"/>
    <property type="match status" value="5"/>
</dbReference>
<dbReference type="GO" id="GO:0043161">
    <property type="term" value="P:proteasome-mediated ubiquitin-dependent protein catabolic process"/>
    <property type="evidence" value="ECO:0007669"/>
    <property type="project" value="TreeGrafter"/>
</dbReference>
<dbReference type="InterPro" id="IPR015943">
    <property type="entry name" value="WD40/YVTN_repeat-like_dom_sf"/>
</dbReference>
<evidence type="ECO:0000256" key="4">
    <source>
        <dbReference type="SAM" id="MobiDB-lite"/>
    </source>
</evidence>
<dbReference type="GO" id="GO:0034657">
    <property type="term" value="C:GID complex"/>
    <property type="evidence" value="ECO:0007669"/>
    <property type="project" value="TreeGrafter"/>
</dbReference>
<dbReference type="InterPro" id="IPR006595">
    <property type="entry name" value="CTLH_C"/>
</dbReference>
<dbReference type="InterPro" id="IPR001680">
    <property type="entry name" value="WD40_rpt"/>
</dbReference>
<dbReference type="PANTHER" id="PTHR22838">
    <property type="entry name" value="WD REPEAT PROTEIN 26-RELATED"/>
    <property type="match status" value="1"/>
</dbReference>
<dbReference type="STRING" id="1447883.A0A2B7XDS4"/>
<feature type="repeat" description="WD" evidence="3">
    <location>
        <begin position="735"/>
        <end position="765"/>
    </location>
</feature>